<evidence type="ECO:0000256" key="3">
    <source>
        <dbReference type="ARBA" id="ARBA00022833"/>
    </source>
</evidence>
<accession>A0AAD7ZD98</accession>
<organism evidence="7 8">
    <name type="scientific">Diploptera punctata</name>
    <name type="common">Pacific beetle cockroach</name>
    <dbReference type="NCBI Taxonomy" id="6984"/>
    <lineage>
        <taxon>Eukaryota</taxon>
        <taxon>Metazoa</taxon>
        <taxon>Ecdysozoa</taxon>
        <taxon>Arthropoda</taxon>
        <taxon>Hexapoda</taxon>
        <taxon>Insecta</taxon>
        <taxon>Pterygota</taxon>
        <taxon>Neoptera</taxon>
        <taxon>Polyneoptera</taxon>
        <taxon>Dictyoptera</taxon>
        <taxon>Blattodea</taxon>
        <taxon>Blaberoidea</taxon>
        <taxon>Blaberidae</taxon>
        <taxon>Diplopterinae</taxon>
        <taxon>Diploptera</taxon>
    </lineage>
</organism>
<name>A0AAD7ZD98_DIPPU</name>
<feature type="domain" description="SIAH-type" evidence="6">
    <location>
        <begin position="47"/>
        <end position="109"/>
    </location>
</feature>
<evidence type="ECO:0000256" key="5">
    <source>
        <dbReference type="SAM" id="SignalP"/>
    </source>
</evidence>
<dbReference type="InterPro" id="IPR013010">
    <property type="entry name" value="Znf_SIAH"/>
</dbReference>
<dbReference type="InterPro" id="IPR013083">
    <property type="entry name" value="Znf_RING/FYVE/PHD"/>
</dbReference>
<evidence type="ECO:0000256" key="1">
    <source>
        <dbReference type="ARBA" id="ARBA00022723"/>
    </source>
</evidence>
<dbReference type="PANTHER" id="PTHR45877:SF2">
    <property type="entry name" value="E3 UBIQUITIN-PROTEIN LIGASE SINA-RELATED"/>
    <property type="match status" value="1"/>
</dbReference>
<comment type="caution">
    <text evidence="7">The sequence shown here is derived from an EMBL/GenBank/DDBJ whole genome shotgun (WGS) entry which is preliminary data.</text>
</comment>
<dbReference type="AlphaFoldDB" id="A0AAD7ZD98"/>
<evidence type="ECO:0000256" key="2">
    <source>
        <dbReference type="ARBA" id="ARBA00022771"/>
    </source>
</evidence>
<evidence type="ECO:0000313" key="7">
    <source>
        <dbReference type="EMBL" id="KAJ9578424.1"/>
    </source>
</evidence>
<dbReference type="Proteomes" id="UP001233999">
    <property type="component" value="Unassembled WGS sequence"/>
</dbReference>
<keyword evidence="2 4" id="KW-0863">Zinc-finger</keyword>
<dbReference type="GO" id="GO:0008270">
    <property type="term" value="F:zinc ion binding"/>
    <property type="evidence" value="ECO:0007669"/>
    <property type="project" value="UniProtKB-KW"/>
</dbReference>
<dbReference type="SUPFAM" id="SSF49599">
    <property type="entry name" value="TRAF domain-like"/>
    <property type="match status" value="1"/>
</dbReference>
<reference evidence="7" key="1">
    <citation type="journal article" date="2023" name="IScience">
        <title>Live-bearing cockroach genome reveals convergent evolutionary mechanisms linked to viviparity in insects and beyond.</title>
        <authorList>
            <person name="Fouks B."/>
            <person name="Harrison M.C."/>
            <person name="Mikhailova A.A."/>
            <person name="Marchal E."/>
            <person name="English S."/>
            <person name="Carruthers M."/>
            <person name="Jennings E.C."/>
            <person name="Chiamaka E.L."/>
            <person name="Frigard R.A."/>
            <person name="Pippel M."/>
            <person name="Attardo G.M."/>
            <person name="Benoit J.B."/>
            <person name="Bornberg-Bauer E."/>
            <person name="Tobe S.S."/>
        </authorList>
    </citation>
    <scope>NUCLEOTIDE SEQUENCE</scope>
    <source>
        <strain evidence="7">Stay&amp;Tobe</strain>
    </source>
</reference>
<keyword evidence="5" id="KW-0732">Signal</keyword>
<dbReference type="InterPro" id="IPR004162">
    <property type="entry name" value="SINA-like_animal"/>
</dbReference>
<evidence type="ECO:0000256" key="4">
    <source>
        <dbReference type="PROSITE-ProRule" id="PRU00455"/>
    </source>
</evidence>
<feature type="non-terminal residue" evidence="7">
    <location>
        <position position="1"/>
    </location>
</feature>
<feature type="chain" id="PRO_5042109608" description="SIAH-type domain-containing protein" evidence="5">
    <location>
        <begin position="29"/>
        <end position="126"/>
    </location>
</feature>
<dbReference type="PANTHER" id="PTHR45877">
    <property type="entry name" value="E3 UBIQUITIN-PROTEIN LIGASE SIAH2"/>
    <property type="match status" value="1"/>
</dbReference>
<protein>
    <recommendedName>
        <fullName evidence="6">SIAH-type domain-containing protein</fullName>
    </recommendedName>
</protein>
<evidence type="ECO:0000313" key="8">
    <source>
        <dbReference type="Proteomes" id="UP001233999"/>
    </source>
</evidence>
<feature type="signal peptide" evidence="5">
    <location>
        <begin position="1"/>
        <end position="28"/>
    </location>
</feature>
<sequence length="126" mass="14427">KRQASLNEIHLLKVLIFLIFTLECPVCGEDIFLPTGRNHALENIAALIVYPCPNREHGCKEALRIDDEETGALKCGYSVIDCPFNNISLVCVWKGPIADLRKHLFKKHINPLDYFETNEIFEQLYP</sequence>
<dbReference type="GO" id="GO:0005737">
    <property type="term" value="C:cytoplasm"/>
    <property type="evidence" value="ECO:0007669"/>
    <property type="project" value="TreeGrafter"/>
</dbReference>
<dbReference type="Gene3D" id="3.30.40.10">
    <property type="entry name" value="Zinc/RING finger domain, C3HC4 (zinc finger)"/>
    <property type="match status" value="1"/>
</dbReference>
<reference evidence="7" key="2">
    <citation type="submission" date="2023-05" db="EMBL/GenBank/DDBJ databases">
        <authorList>
            <person name="Fouks B."/>
        </authorList>
    </citation>
    <scope>NUCLEOTIDE SEQUENCE</scope>
    <source>
        <strain evidence="7">Stay&amp;Tobe</strain>
        <tissue evidence="7">Testes</tissue>
    </source>
</reference>
<dbReference type="GO" id="GO:0031624">
    <property type="term" value="F:ubiquitin conjugating enzyme binding"/>
    <property type="evidence" value="ECO:0007669"/>
    <property type="project" value="TreeGrafter"/>
</dbReference>
<keyword evidence="8" id="KW-1185">Reference proteome</keyword>
<gene>
    <name evidence="7" type="ORF">L9F63_005344</name>
</gene>
<dbReference type="PROSITE" id="PS51081">
    <property type="entry name" value="ZF_SIAH"/>
    <property type="match status" value="1"/>
</dbReference>
<keyword evidence="3" id="KW-0862">Zinc</keyword>
<feature type="non-terminal residue" evidence="7">
    <location>
        <position position="126"/>
    </location>
</feature>
<dbReference type="GO" id="GO:0061630">
    <property type="term" value="F:ubiquitin protein ligase activity"/>
    <property type="evidence" value="ECO:0007669"/>
    <property type="project" value="TreeGrafter"/>
</dbReference>
<evidence type="ECO:0000259" key="6">
    <source>
        <dbReference type="PROSITE" id="PS51081"/>
    </source>
</evidence>
<dbReference type="Pfam" id="PF21361">
    <property type="entry name" value="Sina_ZnF"/>
    <property type="match status" value="1"/>
</dbReference>
<keyword evidence="1" id="KW-0479">Metal-binding</keyword>
<proteinExistence type="predicted"/>
<dbReference type="GO" id="GO:0043161">
    <property type="term" value="P:proteasome-mediated ubiquitin-dependent protein catabolic process"/>
    <property type="evidence" value="ECO:0007669"/>
    <property type="project" value="TreeGrafter"/>
</dbReference>
<dbReference type="EMBL" id="JASPKZ010008879">
    <property type="protein sequence ID" value="KAJ9578424.1"/>
    <property type="molecule type" value="Genomic_DNA"/>
</dbReference>